<dbReference type="InterPro" id="IPR001638">
    <property type="entry name" value="Solute-binding_3/MltF_N"/>
</dbReference>
<dbReference type="GO" id="GO:0030313">
    <property type="term" value="C:cell envelope"/>
    <property type="evidence" value="ECO:0007669"/>
    <property type="project" value="UniProtKB-SubCell"/>
</dbReference>
<feature type="chain" id="PRO_5038112048" evidence="5">
    <location>
        <begin position="24"/>
        <end position="283"/>
    </location>
</feature>
<keyword evidence="3 5" id="KW-0732">Signal</keyword>
<name>A0A949UT61_9HYPH</name>
<comment type="similarity">
    <text evidence="2 4">Belongs to the bacterial solute-binding protein 3 family.</text>
</comment>
<comment type="subcellular location">
    <subcellularLocation>
        <location evidence="1">Cell envelope</location>
    </subcellularLocation>
</comment>
<dbReference type="PROSITE" id="PS01039">
    <property type="entry name" value="SBP_BACTERIAL_3"/>
    <property type="match status" value="1"/>
</dbReference>
<dbReference type="PANTHER" id="PTHR35936">
    <property type="entry name" value="MEMBRANE-BOUND LYTIC MUREIN TRANSGLYCOSYLASE F"/>
    <property type="match status" value="1"/>
</dbReference>
<dbReference type="RefSeq" id="WP_217677484.1">
    <property type="nucleotide sequence ID" value="NZ_JAHRVA010000003.1"/>
</dbReference>
<feature type="signal peptide" evidence="5">
    <location>
        <begin position="1"/>
        <end position="23"/>
    </location>
</feature>
<feature type="domain" description="Solute-binding protein family 3/N-terminal" evidence="6">
    <location>
        <begin position="28"/>
        <end position="278"/>
    </location>
</feature>
<dbReference type="Pfam" id="PF00497">
    <property type="entry name" value="SBP_bac_3"/>
    <property type="match status" value="1"/>
</dbReference>
<dbReference type="InterPro" id="IPR018313">
    <property type="entry name" value="SBP_3_CS"/>
</dbReference>
<proteinExistence type="inferred from homology"/>
<keyword evidence="8" id="KW-1185">Reference proteome</keyword>
<organism evidence="7 8">
    <name type="scientific">Falsochrobactrum tianjinense</name>
    <dbReference type="NCBI Taxonomy" id="2706015"/>
    <lineage>
        <taxon>Bacteria</taxon>
        <taxon>Pseudomonadati</taxon>
        <taxon>Pseudomonadota</taxon>
        <taxon>Alphaproteobacteria</taxon>
        <taxon>Hyphomicrobiales</taxon>
        <taxon>Brucellaceae</taxon>
        <taxon>Falsochrobactrum</taxon>
    </lineage>
</organism>
<dbReference type="PANTHER" id="PTHR35936:SF17">
    <property type="entry name" value="ARGININE-BINDING EXTRACELLULAR PROTEIN ARTP"/>
    <property type="match status" value="1"/>
</dbReference>
<dbReference type="Proteomes" id="UP000752297">
    <property type="component" value="Unassembled WGS sequence"/>
</dbReference>
<evidence type="ECO:0000313" key="7">
    <source>
        <dbReference type="EMBL" id="MBV2143475.1"/>
    </source>
</evidence>
<protein>
    <submittedName>
        <fullName evidence="7">Transporter substrate-binding domain-containing protein</fullName>
    </submittedName>
</protein>
<sequence length="283" mass="30596">MKLVTLTAAALAIFTGVMSSATAEPRKSLTLGTEGAYKPWGYMENGTTLVGFEIDMMRELCKRMGVECEIVTNDFAGLIPALTAGKFDAIFAGMNSTEKRRKTIAFSRAYALDPASFGLPKDAPLSKLPQAGQEIDLKADKAQVSGIIEAMKPMLEGQIIGVQGSTTLSQFLEENFSDTVTIREYNTTEQHDLDLAAGRIDGILALGSALRTAWSKPELAEKYQTTGPKFFGDVLGDGIAVGMRREDTALKTKFDNAINSMIKDGSLKELSVKWFGVDMTPGK</sequence>
<gene>
    <name evidence="7" type="ORF">KUG47_08190</name>
</gene>
<reference evidence="7 8" key="1">
    <citation type="submission" date="2021-06" db="EMBL/GenBank/DDBJ databases">
        <title>Falsochrobactrum tianjin sp.nov., a new petroleum-degrading bacteria isolated from oily soils.</title>
        <authorList>
            <person name="Chen G."/>
            <person name="Chen H."/>
            <person name="Tian J."/>
            <person name="Qing J."/>
            <person name="Zhong L."/>
            <person name="Ma W."/>
            <person name="Song Y."/>
            <person name="Cui X."/>
            <person name="Yan B."/>
        </authorList>
    </citation>
    <scope>NUCLEOTIDE SEQUENCE [LARGE SCALE GENOMIC DNA]</scope>
    <source>
        <strain evidence="7 8">TDYN1</strain>
    </source>
</reference>
<dbReference type="EMBL" id="JAHRVA010000003">
    <property type="protein sequence ID" value="MBV2143475.1"/>
    <property type="molecule type" value="Genomic_DNA"/>
</dbReference>
<evidence type="ECO:0000256" key="2">
    <source>
        <dbReference type="ARBA" id="ARBA00010333"/>
    </source>
</evidence>
<evidence type="ECO:0000259" key="6">
    <source>
        <dbReference type="SMART" id="SM00062"/>
    </source>
</evidence>
<dbReference type="AlphaFoldDB" id="A0A949UT61"/>
<evidence type="ECO:0000256" key="4">
    <source>
        <dbReference type="RuleBase" id="RU003744"/>
    </source>
</evidence>
<accession>A0A949UT61</accession>
<evidence type="ECO:0000256" key="3">
    <source>
        <dbReference type="ARBA" id="ARBA00022729"/>
    </source>
</evidence>
<evidence type="ECO:0000256" key="5">
    <source>
        <dbReference type="SAM" id="SignalP"/>
    </source>
</evidence>
<dbReference type="SMART" id="SM00062">
    <property type="entry name" value="PBPb"/>
    <property type="match status" value="1"/>
</dbReference>
<evidence type="ECO:0000256" key="1">
    <source>
        <dbReference type="ARBA" id="ARBA00004196"/>
    </source>
</evidence>
<evidence type="ECO:0000313" key="8">
    <source>
        <dbReference type="Proteomes" id="UP000752297"/>
    </source>
</evidence>
<comment type="caution">
    <text evidence="7">The sequence shown here is derived from an EMBL/GenBank/DDBJ whole genome shotgun (WGS) entry which is preliminary data.</text>
</comment>